<evidence type="ECO:0000256" key="6">
    <source>
        <dbReference type="ARBA" id="ARBA00022792"/>
    </source>
</evidence>
<evidence type="ECO:0000256" key="5">
    <source>
        <dbReference type="ARBA" id="ARBA00022737"/>
    </source>
</evidence>
<dbReference type="InterPro" id="IPR045315">
    <property type="entry name" value="Mtm1-like"/>
</dbReference>
<dbReference type="Pfam" id="PF00153">
    <property type="entry name" value="Mito_carr"/>
    <property type="match status" value="3"/>
</dbReference>
<dbReference type="PANTHER" id="PTHR45760:SF2">
    <property type="entry name" value="FI19922P1-RELATED"/>
    <property type="match status" value="1"/>
</dbReference>
<dbReference type="AlphaFoldDB" id="A0A0D2PLG0"/>
<dbReference type="PROSITE" id="PS50920">
    <property type="entry name" value="SOLCAR"/>
    <property type="match status" value="3"/>
</dbReference>
<keyword evidence="8" id="KW-0496">Mitochondrion</keyword>
<keyword evidence="7" id="KW-1133">Transmembrane helix</keyword>
<gene>
    <name evidence="12" type="ORF">HYPSUDRAFT_175863</name>
</gene>
<dbReference type="GO" id="GO:1990542">
    <property type="term" value="P:mitochondrial transmembrane transport"/>
    <property type="evidence" value="ECO:0007669"/>
    <property type="project" value="InterPro"/>
</dbReference>
<evidence type="ECO:0000256" key="4">
    <source>
        <dbReference type="ARBA" id="ARBA00022692"/>
    </source>
</evidence>
<feature type="repeat" description="Solcar" evidence="10">
    <location>
        <begin position="241"/>
        <end position="330"/>
    </location>
</feature>
<dbReference type="Gene3D" id="1.50.40.10">
    <property type="entry name" value="Mitochondrial carrier domain"/>
    <property type="match status" value="2"/>
</dbReference>
<keyword evidence="9 10" id="KW-0472">Membrane</keyword>
<dbReference type="EMBL" id="KN817519">
    <property type="protein sequence ID" value="KJA29176.1"/>
    <property type="molecule type" value="Genomic_DNA"/>
</dbReference>
<keyword evidence="5" id="KW-0677">Repeat</keyword>
<evidence type="ECO:0000256" key="8">
    <source>
        <dbReference type="ARBA" id="ARBA00023128"/>
    </source>
</evidence>
<dbReference type="OMA" id="YWWGYES"/>
<feature type="repeat" description="Solcar" evidence="10">
    <location>
        <begin position="144"/>
        <end position="234"/>
    </location>
</feature>
<evidence type="ECO:0000256" key="11">
    <source>
        <dbReference type="RuleBase" id="RU000488"/>
    </source>
</evidence>
<evidence type="ECO:0000313" key="12">
    <source>
        <dbReference type="EMBL" id="KJA29176.1"/>
    </source>
</evidence>
<reference evidence="13" key="1">
    <citation type="submission" date="2014-04" db="EMBL/GenBank/DDBJ databases">
        <title>Evolutionary Origins and Diversification of the Mycorrhizal Mutualists.</title>
        <authorList>
            <consortium name="DOE Joint Genome Institute"/>
            <consortium name="Mycorrhizal Genomics Consortium"/>
            <person name="Kohler A."/>
            <person name="Kuo A."/>
            <person name="Nagy L.G."/>
            <person name="Floudas D."/>
            <person name="Copeland A."/>
            <person name="Barry K.W."/>
            <person name="Cichocki N."/>
            <person name="Veneault-Fourrey C."/>
            <person name="LaButti K."/>
            <person name="Lindquist E.A."/>
            <person name="Lipzen A."/>
            <person name="Lundell T."/>
            <person name="Morin E."/>
            <person name="Murat C."/>
            <person name="Riley R."/>
            <person name="Ohm R."/>
            <person name="Sun H."/>
            <person name="Tunlid A."/>
            <person name="Henrissat B."/>
            <person name="Grigoriev I.V."/>
            <person name="Hibbett D.S."/>
            <person name="Martin F."/>
        </authorList>
    </citation>
    <scope>NUCLEOTIDE SEQUENCE [LARGE SCALE GENOMIC DNA]</scope>
    <source>
        <strain evidence="13">FD-334 SS-4</strain>
    </source>
</reference>
<evidence type="ECO:0000256" key="9">
    <source>
        <dbReference type="ARBA" id="ARBA00023136"/>
    </source>
</evidence>
<accession>A0A0D2PLG0</accession>
<evidence type="ECO:0008006" key="14">
    <source>
        <dbReference type="Google" id="ProtNLM"/>
    </source>
</evidence>
<keyword evidence="13" id="KW-1185">Reference proteome</keyword>
<dbReference type="InterPro" id="IPR018108">
    <property type="entry name" value="MCP_transmembrane"/>
</dbReference>
<keyword evidence="4 10" id="KW-0812">Transmembrane</keyword>
<evidence type="ECO:0000256" key="2">
    <source>
        <dbReference type="ARBA" id="ARBA00006375"/>
    </source>
</evidence>
<evidence type="ECO:0000256" key="10">
    <source>
        <dbReference type="PROSITE-ProRule" id="PRU00282"/>
    </source>
</evidence>
<sequence>MDAFQAKLVAAATGSTLTALTMTPFDLVKTRLQTQPVQPRPLFPRPPINTCCQPSNAASCIRNMSSLARALPTEVVCVWEGGMLRTERVNGVFDALRHVLRAEGVRGLWKGVGTTLVIGVPSSSAYILTYDHLLNVVIPPLVSSQAFTPLLAGVIARSAITTIASPLELIRTNLQSTPLSPNNPHTLRSVLSSFRLLAQTNGFRSLWRGLGPTLWRDVPFSGFYWASYETWKRTFSRYGHEGTWVAFISGAISGTSAALITSPFDVLKTRRQALVMTATHHHISSTWPLLLQIIRTEGSSALFAGITPRVAKIAPACGIMISCFEGVGKFLRKPQ</sequence>
<feature type="repeat" description="Solcar" evidence="10">
    <location>
        <begin position="2"/>
        <end position="136"/>
    </location>
</feature>
<evidence type="ECO:0000256" key="1">
    <source>
        <dbReference type="ARBA" id="ARBA00004448"/>
    </source>
</evidence>
<proteinExistence type="inferred from homology"/>
<dbReference type="PANTHER" id="PTHR45760">
    <property type="entry name" value="FI19922P1-RELATED"/>
    <property type="match status" value="1"/>
</dbReference>
<evidence type="ECO:0000256" key="7">
    <source>
        <dbReference type="ARBA" id="ARBA00022989"/>
    </source>
</evidence>
<comment type="subcellular location">
    <subcellularLocation>
        <location evidence="1">Mitochondrion inner membrane</location>
        <topology evidence="1">Multi-pass membrane protein</topology>
    </subcellularLocation>
</comment>
<keyword evidence="6" id="KW-0999">Mitochondrion inner membrane</keyword>
<dbReference type="SUPFAM" id="SSF103506">
    <property type="entry name" value="Mitochondrial carrier"/>
    <property type="match status" value="1"/>
</dbReference>
<comment type="similarity">
    <text evidence="2 11">Belongs to the mitochondrial carrier (TC 2.A.29) family.</text>
</comment>
<protein>
    <recommendedName>
        <fullName evidence="14">Mitochondrial carrier</fullName>
    </recommendedName>
</protein>
<organism evidence="12 13">
    <name type="scientific">Hypholoma sublateritium (strain FD-334 SS-4)</name>
    <dbReference type="NCBI Taxonomy" id="945553"/>
    <lineage>
        <taxon>Eukaryota</taxon>
        <taxon>Fungi</taxon>
        <taxon>Dikarya</taxon>
        <taxon>Basidiomycota</taxon>
        <taxon>Agaricomycotina</taxon>
        <taxon>Agaricomycetes</taxon>
        <taxon>Agaricomycetidae</taxon>
        <taxon>Agaricales</taxon>
        <taxon>Agaricineae</taxon>
        <taxon>Strophariaceae</taxon>
        <taxon>Hypholoma</taxon>
    </lineage>
</organism>
<keyword evidence="3 11" id="KW-0813">Transport</keyword>
<dbReference type="STRING" id="945553.A0A0D2PLG0"/>
<name>A0A0D2PLG0_HYPSF</name>
<dbReference type="Proteomes" id="UP000054270">
    <property type="component" value="Unassembled WGS sequence"/>
</dbReference>
<dbReference type="OrthoDB" id="1747031at2759"/>
<dbReference type="GO" id="GO:0005743">
    <property type="term" value="C:mitochondrial inner membrane"/>
    <property type="evidence" value="ECO:0007669"/>
    <property type="project" value="UniProtKB-SubCell"/>
</dbReference>
<evidence type="ECO:0000313" key="13">
    <source>
        <dbReference type="Proteomes" id="UP000054270"/>
    </source>
</evidence>
<evidence type="ECO:0000256" key="3">
    <source>
        <dbReference type="ARBA" id="ARBA00022448"/>
    </source>
</evidence>
<dbReference type="InterPro" id="IPR023395">
    <property type="entry name" value="MCP_dom_sf"/>
</dbReference>